<dbReference type="InterPro" id="IPR000477">
    <property type="entry name" value="RT_dom"/>
</dbReference>
<reference evidence="2" key="1">
    <citation type="submission" date="2020-06" db="EMBL/GenBank/DDBJ databases">
        <authorList>
            <person name="Li T."/>
            <person name="Hu X."/>
            <person name="Zhang T."/>
            <person name="Song X."/>
            <person name="Zhang H."/>
            <person name="Dai N."/>
            <person name="Sheng W."/>
            <person name="Hou X."/>
            <person name="Wei L."/>
        </authorList>
    </citation>
    <scope>NUCLEOTIDE SEQUENCE</scope>
    <source>
        <strain evidence="2">G02</strain>
        <tissue evidence="2">Leaf</tissue>
    </source>
</reference>
<dbReference type="AlphaFoldDB" id="A0AAW2JWE6"/>
<organism evidence="2">
    <name type="scientific">Sesamum radiatum</name>
    <name type="common">Black benniseed</name>
    <dbReference type="NCBI Taxonomy" id="300843"/>
    <lineage>
        <taxon>Eukaryota</taxon>
        <taxon>Viridiplantae</taxon>
        <taxon>Streptophyta</taxon>
        <taxon>Embryophyta</taxon>
        <taxon>Tracheophyta</taxon>
        <taxon>Spermatophyta</taxon>
        <taxon>Magnoliopsida</taxon>
        <taxon>eudicotyledons</taxon>
        <taxon>Gunneridae</taxon>
        <taxon>Pentapetalae</taxon>
        <taxon>asterids</taxon>
        <taxon>lamiids</taxon>
        <taxon>Lamiales</taxon>
        <taxon>Pedaliaceae</taxon>
        <taxon>Sesamum</taxon>
    </lineage>
</organism>
<dbReference type="InterPro" id="IPR043502">
    <property type="entry name" value="DNA/RNA_pol_sf"/>
</dbReference>
<dbReference type="EMBL" id="JACGWJ010000031">
    <property type="protein sequence ID" value="KAL0298569.1"/>
    <property type="molecule type" value="Genomic_DNA"/>
</dbReference>
<comment type="caution">
    <text evidence="2">The sequence shown here is derived from an EMBL/GenBank/DDBJ whole genome shotgun (WGS) entry which is preliminary data.</text>
</comment>
<protein>
    <recommendedName>
        <fullName evidence="1">Reverse transcriptase domain-containing protein</fullName>
    </recommendedName>
</protein>
<feature type="domain" description="Reverse transcriptase" evidence="1">
    <location>
        <begin position="1"/>
        <end position="138"/>
    </location>
</feature>
<dbReference type="PANTHER" id="PTHR31635">
    <property type="entry name" value="REVERSE TRANSCRIPTASE DOMAIN-CONTAINING PROTEIN-RELATED"/>
    <property type="match status" value="1"/>
</dbReference>
<dbReference type="PANTHER" id="PTHR31635:SF196">
    <property type="entry name" value="REVERSE TRANSCRIPTASE DOMAIN-CONTAINING PROTEIN-RELATED"/>
    <property type="match status" value="1"/>
</dbReference>
<proteinExistence type="predicted"/>
<reference evidence="2" key="2">
    <citation type="journal article" date="2024" name="Plant">
        <title>Genomic evolution and insights into agronomic trait innovations of Sesamum species.</title>
        <authorList>
            <person name="Miao H."/>
            <person name="Wang L."/>
            <person name="Qu L."/>
            <person name="Liu H."/>
            <person name="Sun Y."/>
            <person name="Le M."/>
            <person name="Wang Q."/>
            <person name="Wei S."/>
            <person name="Zheng Y."/>
            <person name="Lin W."/>
            <person name="Duan Y."/>
            <person name="Cao H."/>
            <person name="Xiong S."/>
            <person name="Wang X."/>
            <person name="Wei L."/>
            <person name="Li C."/>
            <person name="Ma Q."/>
            <person name="Ju M."/>
            <person name="Zhao R."/>
            <person name="Li G."/>
            <person name="Mu C."/>
            <person name="Tian Q."/>
            <person name="Mei H."/>
            <person name="Zhang T."/>
            <person name="Gao T."/>
            <person name="Zhang H."/>
        </authorList>
    </citation>
    <scope>NUCLEOTIDE SEQUENCE</scope>
    <source>
        <strain evidence="2">G02</strain>
    </source>
</reference>
<dbReference type="PROSITE" id="PS50878">
    <property type="entry name" value="RT_POL"/>
    <property type="match status" value="1"/>
</dbReference>
<name>A0AAW2JWE6_SESRA</name>
<sequence>MTHHLDLRSSKDNLIIKLDMSKAYDRVNWHFLYLVLGKMGFPNRFIRLVKNSIENSWFIVLVNGQSSGFFKSSQGLRQGDSISPTLFILATEALSRGLEHLFLNNKDMIYQTGSRLKVSHLAYVDDIIIFTRSRGGSN</sequence>
<evidence type="ECO:0000259" key="1">
    <source>
        <dbReference type="PROSITE" id="PS50878"/>
    </source>
</evidence>
<dbReference type="SUPFAM" id="SSF56672">
    <property type="entry name" value="DNA/RNA polymerases"/>
    <property type="match status" value="1"/>
</dbReference>
<evidence type="ECO:0000313" key="2">
    <source>
        <dbReference type="EMBL" id="KAL0298569.1"/>
    </source>
</evidence>
<gene>
    <name evidence="2" type="ORF">Sradi_6516700</name>
</gene>
<accession>A0AAW2JWE6</accession>
<dbReference type="Pfam" id="PF00078">
    <property type="entry name" value="RVT_1"/>
    <property type="match status" value="1"/>
</dbReference>